<dbReference type="InterPro" id="IPR002656">
    <property type="entry name" value="Acyl_transf_3_dom"/>
</dbReference>
<dbReference type="InterPro" id="IPR050879">
    <property type="entry name" value="Acyltransferase_3"/>
</dbReference>
<evidence type="ECO:0000259" key="2">
    <source>
        <dbReference type="Pfam" id="PF01757"/>
    </source>
</evidence>
<dbReference type="OrthoDB" id="9814807at2"/>
<name>A0A0K8NVS4_PISS1</name>
<dbReference type="PANTHER" id="PTHR23028">
    <property type="entry name" value="ACETYLTRANSFERASE"/>
    <property type="match status" value="1"/>
</dbReference>
<feature type="transmembrane region" description="Helical" evidence="1">
    <location>
        <begin position="206"/>
        <end position="229"/>
    </location>
</feature>
<reference evidence="4" key="1">
    <citation type="submission" date="2015-07" db="EMBL/GenBank/DDBJ databases">
        <title>Discovery of a poly(ethylene terephthalate assimilation.</title>
        <authorList>
            <person name="Yoshida S."/>
            <person name="Hiraga K."/>
            <person name="Takehana T."/>
            <person name="Taniguchi I."/>
            <person name="Yamaji H."/>
            <person name="Maeda Y."/>
            <person name="Toyohara K."/>
            <person name="Miyamoto K."/>
            <person name="Kimura Y."/>
            <person name="Oda K."/>
        </authorList>
    </citation>
    <scope>NUCLEOTIDE SEQUENCE [LARGE SCALE GENOMIC DNA]</scope>
    <source>
        <strain evidence="4">NBRC 110686 / TISTR 2288 / 201-F6</strain>
    </source>
</reference>
<dbReference type="PANTHER" id="PTHR23028:SF53">
    <property type="entry name" value="ACYL_TRANSF_3 DOMAIN-CONTAINING PROTEIN"/>
    <property type="match status" value="1"/>
</dbReference>
<feature type="transmembrane region" description="Helical" evidence="1">
    <location>
        <begin position="85"/>
        <end position="103"/>
    </location>
</feature>
<feature type="domain" description="Acyltransferase 3" evidence="2">
    <location>
        <begin position="12"/>
        <end position="353"/>
    </location>
</feature>
<gene>
    <name evidence="3" type="ORF">ISF6_4666</name>
</gene>
<feature type="transmembrane region" description="Helical" evidence="1">
    <location>
        <begin position="165"/>
        <end position="186"/>
    </location>
</feature>
<evidence type="ECO:0000313" key="3">
    <source>
        <dbReference type="EMBL" id="GAP34491.1"/>
    </source>
</evidence>
<dbReference type="RefSeq" id="WP_054018602.1">
    <property type="nucleotide sequence ID" value="NZ_BBYR01000007.1"/>
</dbReference>
<dbReference type="AlphaFoldDB" id="A0A0K8NVS4"/>
<feature type="transmembrane region" description="Helical" evidence="1">
    <location>
        <begin position="16"/>
        <end position="33"/>
    </location>
</feature>
<dbReference type="Pfam" id="PF01757">
    <property type="entry name" value="Acyl_transf_3"/>
    <property type="match status" value="1"/>
</dbReference>
<feature type="transmembrane region" description="Helical" evidence="1">
    <location>
        <begin position="53"/>
        <end position="73"/>
    </location>
</feature>
<evidence type="ECO:0000256" key="1">
    <source>
        <dbReference type="SAM" id="Phobius"/>
    </source>
</evidence>
<dbReference type="Proteomes" id="UP000037660">
    <property type="component" value="Unassembled WGS sequence"/>
</dbReference>
<dbReference type="STRING" id="1547922.ISF6_4666"/>
<accession>A0A0K8NVS4</accession>
<dbReference type="GO" id="GO:0016020">
    <property type="term" value="C:membrane"/>
    <property type="evidence" value="ECO:0007669"/>
    <property type="project" value="TreeGrafter"/>
</dbReference>
<evidence type="ECO:0000313" key="4">
    <source>
        <dbReference type="Proteomes" id="UP000037660"/>
    </source>
</evidence>
<feature type="transmembrane region" description="Helical" evidence="1">
    <location>
        <begin position="138"/>
        <end position="158"/>
    </location>
</feature>
<dbReference type="EMBL" id="BBYR01000007">
    <property type="protein sequence ID" value="GAP34491.1"/>
    <property type="molecule type" value="Genomic_DNA"/>
</dbReference>
<keyword evidence="1" id="KW-1133">Transmembrane helix</keyword>
<reference evidence="3 4" key="2">
    <citation type="journal article" date="2016" name="Science">
        <title>A bacterium that degrades and assimilates poly(ethylene terephthalate).</title>
        <authorList>
            <person name="Yoshida S."/>
            <person name="Hiraga K."/>
            <person name="Takehana T."/>
            <person name="Taniguchi I."/>
            <person name="Yamaji H."/>
            <person name="Maeda Y."/>
            <person name="Toyohara K."/>
            <person name="Miyamoto K."/>
            <person name="Kimura Y."/>
            <person name="Oda K."/>
        </authorList>
    </citation>
    <scope>NUCLEOTIDE SEQUENCE [LARGE SCALE GENOMIC DNA]</scope>
    <source>
        <strain evidence="4">NBRC 110686 / TISTR 2288 / 201-F6</strain>
    </source>
</reference>
<keyword evidence="1" id="KW-0472">Membrane</keyword>
<feature type="transmembrane region" description="Helical" evidence="1">
    <location>
        <begin position="335"/>
        <end position="356"/>
    </location>
</feature>
<keyword evidence="4" id="KW-1185">Reference proteome</keyword>
<keyword evidence="1" id="KW-0812">Transmembrane</keyword>
<dbReference type="GO" id="GO:0009103">
    <property type="term" value="P:lipopolysaccharide biosynthetic process"/>
    <property type="evidence" value="ECO:0007669"/>
    <property type="project" value="TreeGrafter"/>
</dbReference>
<comment type="caution">
    <text evidence="3">The sequence shown here is derived from an EMBL/GenBank/DDBJ whole genome shotgun (WGS) entry which is preliminary data.</text>
</comment>
<protein>
    <submittedName>
        <fullName evidence="3">O-antigen acetylase</fullName>
    </submittedName>
</protein>
<feature type="transmembrane region" description="Helical" evidence="1">
    <location>
        <begin position="265"/>
        <end position="285"/>
    </location>
</feature>
<feature type="transmembrane region" description="Helical" evidence="1">
    <location>
        <begin position="297"/>
        <end position="315"/>
    </location>
</feature>
<sequence>MPVAPAADARLPGLDLLRAIAVVWTMLFHSFVVGGLGPDWTWLSRHGWMGVDLFFVLSGYLIGGQVLAPLAAGRRLDLADFYRRRAFRILPAYLAVLAAYLAWPGFREAPGMEPAWKFLSFTLNLSIDYARHAAFSHAWSLCVEEHFYLLFPLLAIGLMRRRSGAACAVVVALAVLGGLALRALAWQHGMAEDPALARRNWFVEDLYYPTWARLDGLLCGVLLAAARTLRPAAWARARRHADAALAAGLIGLLLCLEVFAARTGLWANTVGWPLLSLSLALLVFAGAGRDSLIGRRPLPLAGALAAISYSLYLVHKPVYHLVQAHAGADLAGRGLLAFAAYGAAALAAGALLYLAVERPGLRLRRRLDAAAPRPGPAARPG</sequence>
<feature type="transmembrane region" description="Helical" evidence="1">
    <location>
        <begin position="241"/>
        <end position="259"/>
    </location>
</feature>
<dbReference type="GO" id="GO:0016747">
    <property type="term" value="F:acyltransferase activity, transferring groups other than amino-acyl groups"/>
    <property type="evidence" value="ECO:0007669"/>
    <property type="project" value="InterPro"/>
</dbReference>
<organism evidence="3 4">
    <name type="scientific">Piscinibacter sakaiensis</name>
    <name type="common">Ideonella sakaiensis</name>
    <dbReference type="NCBI Taxonomy" id="1547922"/>
    <lineage>
        <taxon>Bacteria</taxon>
        <taxon>Pseudomonadati</taxon>
        <taxon>Pseudomonadota</taxon>
        <taxon>Betaproteobacteria</taxon>
        <taxon>Burkholderiales</taxon>
        <taxon>Sphaerotilaceae</taxon>
        <taxon>Piscinibacter</taxon>
    </lineage>
</organism>
<proteinExistence type="predicted"/>